<gene>
    <name evidence="2" type="ORF">A994_08916</name>
</gene>
<sequence>MILLIEKEKKELEDLIMEQKLSDMGVWERTHLETWIAERPEILGEELLTITTEYSGFDKTSKRLDILAVDKDGKLVVIELKRDVAETFIDLQAIHYAAFCSTHTFNDIVDIRANFVRETEEEVESEIRNFITNDDFKDFDNQPRIILVANEFKEETLAAVIWLRDIGVDIKCVKLEAYELDEKIIITPDVIIPLPEAENFMMHREKKVKVTTFADPKIFTEEYHLKMASGEVEELYDELKDRIYNLGEDVQVKPTKYYIAFKSRTNFVDFRLQKKQIKIWLNIRKGELDDPKDIARDISDVGHWGNGDYEIKATYKSDLEYIMDLIKQSYNTNS</sequence>
<dbReference type="InterPro" id="IPR011856">
    <property type="entry name" value="tRNA_endonuc-like_dom_sf"/>
</dbReference>
<dbReference type="PATRIC" id="fig|1204725.3.peg.1795"/>
<evidence type="ECO:0000259" key="1">
    <source>
        <dbReference type="Pfam" id="PF18899"/>
    </source>
</evidence>
<dbReference type="RefSeq" id="WP_004031150.1">
    <property type="nucleotide sequence ID" value="NZ_AMPO01000008.1"/>
</dbReference>
<dbReference type="AlphaFoldDB" id="K2QBD1"/>
<dbReference type="Gene3D" id="3.40.1350.10">
    <property type="match status" value="1"/>
</dbReference>
<keyword evidence="3" id="KW-1185">Reference proteome</keyword>
<comment type="caution">
    <text evidence="2">The sequence shown here is derived from an EMBL/GenBank/DDBJ whole genome shotgun (WGS) entry which is preliminary data.</text>
</comment>
<protein>
    <recommendedName>
        <fullName evidence="1">DUF5655 domain-containing protein</fullName>
    </recommendedName>
</protein>
<reference evidence="2 3" key="1">
    <citation type="journal article" date="2012" name="J. Bacteriol.">
        <title>Draft genome sequence of Methanobacterium formicicum DSM 3637, an archaebacterium isolated from the methane producer amoeba Pelomyxa palustris.</title>
        <authorList>
            <person name="Gutierrez G."/>
        </authorList>
    </citation>
    <scope>NUCLEOTIDE SEQUENCE [LARGE SCALE GENOMIC DNA]</scope>
    <source>
        <strain evidence="3">DSM 3637 / PP1</strain>
    </source>
</reference>
<dbReference type="EMBL" id="AMPO01000008">
    <property type="protein sequence ID" value="EKF85266.1"/>
    <property type="molecule type" value="Genomic_DNA"/>
</dbReference>
<dbReference type="Pfam" id="PF18899">
    <property type="entry name" value="DUF5655"/>
    <property type="match status" value="1"/>
</dbReference>
<evidence type="ECO:0000313" key="3">
    <source>
        <dbReference type="Proteomes" id="UP000007360"/>
    </source>
</evidence>
<organism evidence="2 3">
    <name type="scientific">Methanobacterium formicicum (strain DSM 3637 / PP1)</name>
    <dbReference type="NCBI Taxonomy" id="1204725"/>
    <lineage>
        <taxon>Archaea</taxon>
        <taxon>Methanobacteriati</taxon>
        <taxon>Methanobacteriota</taxon>
        <taxon>Methanomada group</taxon>
        <taxon>Methanobacteria</taxon>
        <taxon>Methanobacteriales</taxon>
        <taxon>Methanobacteriaceae</taxon>
        <taxon>Methanobacterium</taxon>
    </lineage>
</organism>
<dbReference type="OrthoDB" id="318965at2157"/>
<name>K2QBD1_METFP</name>
<accession>K2QBD1</accession>
<evidence type="ECO:0000313" key="2">
    <source>
        <dbReference type="EMBL" id="EKF85266.1"/>
    </source>
</evidence>
<feature type="domain" description="DUF5655" evidence="1">
    <location>
        <begin position="228"/>
        <end position="333"/>
    </location>
</feature>
<proteinExistence type="predicted"/>
<dbReference type="GO" id="GO:0003676">
    <property type="term" value="F:nucleic acid binding"/>
    <property type="evidence" value="ECO:0007669"/>
    <property type="project" value="InterPro"/>
</dbReference>
<dbReference type="Proteomes" id="UP000007360">
    <property type="component" value="Unassembled WGS sequence"/>
</dbReference>
<dbReference type="InterPro" id="IPR043714">
    <property type="entry name" value="DUF5655"/>
</dbReference>